<gene>
    <name evidence="1" type="ORF">PG915_22635</name>
</gene>
<dbReference type="RefSeq" id="WP_353499232.1">
    <property type="nucleotide sequence ID" value="NZ_CP115921.1"/>
</dbReference>
<dbReference type="AlphaFoldDB" id="A0AAU8BNY9"/>
<name>A0AAU8BNY9_9VIBR</name>
<protein>
    <recommendedName>
        <fullName evidence="2">Lipoprotein</fullName>
    </recommendedName>
</protein>
<reference evidence="1" key="1">
    <citation type="submission" date="2023-01" db="EMBL/GenBank/DDBJ databases">
        <title>Vibrio sp. CB1-14 genome sequencing.</title>
        <authorList>
            <person name="Otstavnykh N."/>
            <person name="Isaeva M."/>
            <person name="Meleshko D."/>
        </authorList>
    </citation>
    <scope>NUCLEOTIDE SEQUENCE</scope>
    <source>
        <strain evidence="1">CB1-14</strain>
    </source>
</reference>
<dbReference type="KEGG" id="vck:PG915_22635"/>
<dbReference type="PROSITE" id="PS51257">
    <property type="entry name" value="PROKAR_LIPOPROTEIN"/>
    <property type="match status" value="1"/>
</dbReference>
<dbReference type="EMBL" id="CP115921">
    <property type="protein sequence ID" value="XCD18076.1"/>
    <property type="molecule type" value="Genomic_DNA"/>
</dbReference>
<evidence type="ECO:0008006" key="2">
    <source>
        <dbReference type="Google" id="ProtNLM"/>
    </source>
</evidence>
<proteinExistence type="predicted"/>
<sequence length="189" mass="20808">MFKHSLAILSIALLSACGESSSNTKPSATVNATEEFIASAESLGISISTIDKMCTDKGDFTVECKMFDGFSLSGNVGATYTTISYQRNSHDINANTHTSILVNLDLGMLEVYHSDLEVPDSNLQNSVNLNSSSNKQMLNNSMNYQNVSNWCSVEFEYTDSNSNPFTSFLPCTDEINIYPLLHDGWVITW</sequence>
<evidence type="ECO:0000313" key="1">
    <source>
        <dbReference type="EMBL" id="XCD18076.1"/>
    </source>
</evidence>
<accession>A0AAU8BNY9</accession>
<organism evidence="1">
    <name type="scientific">Vibrio chaetopteri</name>
    <dbReference type="NCBI Taxonomy" id="3016528"/>
    <lineage>
        <taxon>Bacteria</taxon>
        <taxon>Pseudomonadati</taxon>
        <taxon>Pseudomonadota</taxon>
        <taxon>Gammaproteobacteria</taxon>
        <taxon>Vibrionales</taxon>
        <taxon>Vibrionaceae</taxon>
        <taxon>Vibrio</taxon>
    </lineage>
</organism>